<protein>
    <submittedName>
        <fullName evidence="9">EREBP-like factor</fullName>
    </submittedName>
</protein>
<comment type="similarity">
    <text evidence="7">Belongs to the AP2/ERF transcription factor family. ERF subfamily.</text>
</comment>
<proteinExistence type="inferred from homology"/>
<keyword evidence="6" id="KW-0539">Nucleus</keyword>
<evidence type="ECO:0000256" key="4">
    <source>
        <dbReference type="ARBA" id="ARBA00023159"/>
    </source>
</evidence>
<dbReference type="PRINTS" id="PR00367">
    <property type="entry name" value="ETHRSPELEMNT"/>
</dbReference>
<name>A0A4D6N957_VIGUN</name>
<dbReference type="GO" id="GO:0003700">
    <property type="term" value="F:DNA-binding transcription factor activity"/>
    <property type="evidence" value="ECO:0007669"/>
    <property type="project" value="InterPro"/>
</dbReference>
<dbReference type="InterPro" id="IPR036955">
    <property type="entry name" value="AP2/ERF_dom_sf"/>
</dbReference>
<dbReference type="Proteomes" id="UP000501690">
    <property type="component" value="Linkage Group LG10"/>
</dbReference>
<sequence length="270" mass="30402">MNFQIEYPFSFQSSSTVFQSSSPCTPPNNNNNNPNLLSHPLVHAQFVVSPKRKGGRKKFKETRHPIYRGVRQRKGKWVCELREPKKTTRIWLGTYPTPEMAARAHDVGALAIRGASAILNFPNSASLLPILNSSSPKDIRAAAAEAAESFRPIALSSFSNPRNSKTGRKTKCRRVSKKVSPMEETTQETVLDSSLNIMHNLDREKCDVLNSGMEKNNCDLSSTVFFDEEALFNMPGLLDRMAESLCLLPLPSVDYWDDHAYFTDFNLWTD</sequence>
<dbReference type="SMART" id="SM00380">
    <property type="entry name" value="AP2"/>
    <property type="match status" value="1"/>
</dbReference>
<dbReference type="InterPro" id="IPR001471">
    <property type="entry name" value="AP2/ERF_dom"/>
</dbReference>
<keyword evidence="10" id="KW-1185">Reference proteome</keyword>
<gene>
    <name evidence="9" type="ORF">DEO72_LG10g651</name>
</gene>
<keyword evidence="4" id="KW-0010">Activator</keyword>
<dbReference type="InterPro" id="IPR045277">
    <property type="entry name" value="DRE1A-I"/>
</dbReference>
<evidence type="ECO:0000256" key="2">
    <source>
        <dbReference type="ARBA" id="ARBA00023015"/>
    </source>
</evidence>
<keyword evidence="3" id="KW-0238">DNA-binding</keyword>
<dbReference type="SUPFAM" id="SSF54171">
    <property type="entry name" value="DNA-binding domain"/>
    <property type="match status" value="1"/>
</dbReference>
<keyword evidence="2" id="KW-0805">Transcription regulation</keyword>
<comment type="subcellular location">
    <subcellularLocation>
        <location evidence="1">Nucleus</location>
    </subcellularLocation>
</comment>
<accession>A0A4D6N957</accession>
<dbReference type="PANTHER" id="PTHR31839:SF87">
    <property type="entry name" value="CBF-LIKE TRANSCRIPTION FACTOR"/>
    <property type="match status" value="1"/>
</dbReference>
<reference evidence="9 10" key="1">
    <citation type="submission" date="2019-04" db="EMBL/GenBank/DDBJ databases">
        <title>An improved genome assembly and genetic linkage map for asparagus bean, Vigna unguiculata ssp. sesquipedialis.</title>
        <authorList>
            <person name="Xia Q."/>
            <person name="Zhang R."/>
            <person name="Dong Y."/>
        </authorList>
    </citation>
    <scope>NUCLEOTIDE SEQUENCE [LARGE SCALE GENOMIC DNA]</scope>
    <source>
        <tissue evidence="9">Leaf</tissue>
    </source>
</reference>
<dbReference type="GO" id="GO:0005634">
    <property type="term" value="C:nucleus"/>
    <property type="evidence" value="ECO:0007669"/>
    <property type="project" value="UniProtKB-SubCell"/>
</dbReference>
<dbReference type="Gene3D" id="3.30.730.10">
    <property type="entry name" value="AP2/ERF domain"/>
    <property type="match status" value="1"/>
</dbReference>
<keyword evidence="5" id="KW-0804">Transcription</keyword>
<evidence type="ECO:0000313" key="10">
    <source>
        <dbReference type="Proteomes" id="UP000501690"/>
    </source>
</evidence>
<feature type="domain" description="AP2/ERF" evidence="8">
    <location>
        <begin position="66"/>
        <end position="122"/>
    </location>
</feature>
<organism evidence="9 10">
    <name type="scientific">Vigna unguiculata</name>
    <name type="common">Cowpea</name>
    <dbReference type="NCBI Taxonomy" id="3917"/>
    <lineage>
        <taxon>Eukaryota</taxon>
        <taxon>Viridiplantae</taxon>
        <taxon>Streptophyta</taxon>
        <taxon>Embryophyta</taxon>
        <taxon>Tracheophyta</taxon>
        <taxon>Spermatophyta</taxon>
        <taxon>Magnoliopsida</taxon>
        <taxon>eudicotyledons</taxon>
        <taxon>Gunneridae</taxon>
        <taxon>Pentapetalae</taxon>
        <taxon>rosids</taxon>
        <taxon>fabids</taxon>
        <taxon>Fabales</taxon>
        <taxon>Fabaceae</taxon>
        <taxon>Papilionoideae</taxon>
        <taxon>50 kb inversion clade</taxon>
        <taxon>NPAAA clade</taxon>
        <taxon>indigoferoid/millettioid clade</taxon>
        <taxon>Phaseoleae</taxon>
        <taxon>Vigna</taxon>
    </lineage>
</organism>
<evidence type="ECO:0000313" key="9">
    <source>
        <dbReference type="EMBL" id="QCE09432.1"/>
    </source>
</evidence>
<evidence type="ECO:0000256" key="5">
    <source>
        <dbReference type="ARBA" id="ARBA00023163"/>
    </source>
</evidence>
<dbReference type="CDD" id="cd00018">
    <property type="entry name" value="AP2"/>
    <property type="match status" value="1"/>
</dbReference>
<dbReference type="GO" id="GO:0003677">
    <property type="term" value="F:DNA binding"/>
    <property type="evidence" value="ECO:0007669"/>
    <property type="project" value="UniProtKB-KW"/>
</dbReference>
<evidence type="ECO:0000256" key="3">
    <source>
        <dbReference type="ARBA" id="ARBA00023125"/>
    </source>
</evidence>
<dbReference type="Pfam" id="PF00847">
    <property type="entry name" value="AP2"/>
    <property type="match status" value="1"/>
</dbReference>
<evidence type="ECO:0000259" key="8">
    <source>
        <dbReference type="PROSITE" id="PS51032"/>
    </source>
</evidence>
<dbReference type="InterPro" id="IPR016177">
    <property type="entry name" value="DNA-bd_dom_sf"/>
</dbReference>
<dbReference type="PANTHER" id="PTHR31839">
    <property type="entry name" value="DEHYDRATION-RESPONSIVE ELEMENT-BINDING PROTEIN 1D"/>
    <property type="match status" value="1"/>
</dbReference>
<dbReference type="AlphaFoldDB" id="A0A4D6N957"/>
<evidence type="ECO:0000256" key="1">
    <source>
        <dbReference type="ARBA" id="ARBA00004123"/>
    </source>
</evidence>
<evidence type="ECO:0000256" key="7">
    <source>
        <dbReference type="ARBA" id="ARBA00024343"/>
    </source>
</evidence>
<dbReference type="EMBL" id="CP039354">
    <property type="protein sequence ID" value="QCE09432.1"/>
    <property type="molecule type" value="Genomic_DNA"/>
</dbReference>
<dbReference type="PROSITE" id="PS51032">
    <property type="entry name" value="AP2_ERF"/>
    <property type="match status" value="1"/>
</dbReference>
<evidence type="ECO:0000256" key="6">
    <source>
        <dbReference type="ARBA" id="ARBA00023242"/>
    </source>
</evidence>